<gene>
    <name evidence="1" type="ORF">HMPREF9442_02801</name>
</gene>
<dbReference type="EMBL" id="AFBR01000083">
    <property type="protein sequence ID" value="EGG51517.1"/>
    <property type="molecule type" value="Genomic_DNA"/>
</dbReference>
<keyword evidence="2" id="KW-1185">Reference proteome</keyword>
<dbReference type="HOGENOM" id="CLU_3219781_0_0_10"/>
<dbReference type="STRING" id="762982.HMPREF9442_02801"/>
<reference evidence="1 2" key="1">
    <citation type="submission" date="2011-02" db="EMBL/GenBank/DDBJ databases">
        <authorList>
            <person name="Weinstock G."/>
            <person name="Sodergren E."/>
            <person name="Clifton S."/>
            <person name="Fulton L."/>
            <person name="Fulton B."/>
            <person name="Courtney L."/>
            <person name="Fronick C."/>
            <person name="Harrison M."/>
            <person name="Strong C."/>
            <person name="Farmer C."/>
            <person name="Delahaunty K."/>
            <person name="Markovic C."/>
            <person name="Hall O."/>
            <person name="Minx P."/>
            <person name="Tomlinson C."/>
            <person name="Mitreva M."/>
            <person name="Hou S."/>
            <person name="Chen J."/>
            <person name="Wollam A."/>
            <person name="Pepin K.H."/>
            <person name="Johnson M."/>
            <person name="Bhonagiri V."/>
            <person name="Zhang X."/>
            <person name="Suruliraj S."/>
            <person name="Warren W."/>
            <person name="Chinwalla A."/>
            <person name="Mardis E.R."/>
            <person name="Wilson R.K."/>
        </authorList>
    </citation>
    <scope>NUCLEOTIDE SEQUENCE [LARGE SCALE GENOMIC DNA]</scope>
    <source>
        <strain evidence="1 2">YIT 11841</strain>
    </source>
</reference>
<evidence type="ECO:0000313" key="2">
    <source>
        <dbReference type="Proteomes" id="UP000005546"/>
    </source>
</evidence>
<sequence length="44" mass="5103">MQGKERKEQSGPQEREEYGIAAFHAGVFFTKLRKMEDNGMDLEI</sequence>
<dbReference type="AlphaFoldDB" id="F3QX67"/>
<dbReference type="Proteomes" id="UP000005546">
    <property type="component" value="Unassembled WGS sequence"/>
</dbReference>
<accession>F3QX67</accession>
<comment type="caution">
    <text evidence="1">The sequence shown here is derived from an EMBL/GenBank/DDBJ whole genome shotgun (WGS) entry which is preliminary data.</text>
</comment>
<evidence type="ECO:0000313" key="1">
    <source>
        <dbReference type="EMBL" id="EGG51517.1"/>
    </source>
</evidence>
<name>F3QX67_9BACT</name>
<protein>
    <submittedName>
        <fullName evidence="1">Conserved domain protein</fullName>
    </submittedName>
</protein>
<proteinExistence type="predicted"/>
<organism evidence="1 2">
    <name type="scientific">Paraprevotella xylaniphila YIT 11841</name>
    <dbReference type="NCBI Taxonomy" id="762982"/>
    <lineage>
        <taxon>Bacteria</taxon>
        <taxon>Pseudomonadati</taxon>
        <taxon>Bacteroidota</taxon>
        <taxon>Bacteroidia</taxon>
        <taxon>Bacteroidales</taxon>
        <taxon>Prevotellaceae</taxon>
        <taxon>Paraprevotella</taxon>
    </lineage>
</organism>